<dbReference type="Pfam" id="PF00005">
    <property type="entry name" value="ABC_tran"/>
    <property type="match status" value="2"/>
</dbReference>
<protein>
    <submittedName>
        <fullName evidence="7">Energy-coupling factor transport system ATP-binding protein</fullName>
    </submittedName>
</protein>
<dbReference type="InterPro" id="IPR050095">
    <property type="entry name" value="ECF_ABC_transporter_ATP-bd"/>
</dbReference>
<evidence type="ECO:0000256" key="2">
    <source>
        <dbReference type="ARBA" id="ARBA00022448"/>
    </source>
</evidence>
<dbReference type="PROSITE" id="PS50893">
    <property type="entry name" value="ABC_TRANSPORTER_2"/>
    <property type="match status" value="2"/>
</dbReference>
<dbReference type="PANTHER" id="PTHR43553">
    <property type="entry name" value="HEAVY METAL TRANSPORTER"/>
    <property type="match status" value="1"/>
</dbReference>
<evidence type="ECO:0000256" key="1">
    <source>
        <dbReference type="ARBA" id="ARBA00005417"/>
    </source>
</evidence>
<proteinExistence type="inferred from homology"/>
<dbReference type="GO" id="GO:0005524">
    <property type="term" value="F:ATP binding"/>
    <property type="evidence" value="ECO:0007669"/>
    <property type="project" value="UniProtKB-KW"/>
</dbReference>
<keyword evidence="8" id="KW-1185">Reference proteome</keyword>
<evidence type="ECO:0000313" key="7">
    <source>
        <dbReference type="EMBL" id="RKT77769.1"/>
    </source>
</evidence>
<dbReference type="PANTHER" id="PTHR43553:SF24">
    <property type="entry name" value="ENERGY-COUPLING FACTOR TRANSPORTER ATP-BINDING PROTEIN ECFA1"/>
    <property type="match status" value="1"/>
</dbReference>
<dbReference type="Gene3D" id="3.40.50.300">
    <property type="entry name" value="P-loop containing nucleotide triphosphate hydrolases"/>
    <property type="match status" value="2"/>
</dbReference>
<evidence type="ECO:0000256" key="4">
    <source>
        <dbReference type="ARBA" id="ARBA00022840"/>
    </source>
</evidence>
<sequence>MIGFEHVGVTYAGASAPALHDVTLEVPEGELVLVVGPTGSGKSTLLRTVNGLVPHFSGGTLTGRVTVDGLDTAEHRPRDLATVVGLVDQNPASTFVTDVVEDEVAYGMETMGLHATAIRRRVEETLDLFGLTALRARPLGALSGGQQQRVAIASLFAAGPRVLVLDEPTSALDPVAAEEVLASLHRIVHDLGVTVVLAEHRLERVVHHADRVVLVSEGRTSALLDPAEAMEVSQVFPPVVGLSRLAGWSPPPLSVRDARRRAAPLRARLDRASAAGRGDVPDGRDVRDGGAVPPLRAIGPSDAVVVEGARVRRGGRVVVEGLDLTVARGSVTALMGRNGAGKSTLLGALVAQHELSAGRVRLGAAGVDPDAVSARERVRVVGLVPQQPELLLYADTVAGECADADRDFGVPAGSTAAVLDRVSRGVPADRHPRDLSEGQRLELALAVVLAGGPEVLLLDEPTRGLDYGAKQRLGLVLTELAAAGTTVLLATHDVELAAEIADRVVILADGEVVGDGPARDVLAASPAFAPQVTKVLLPQTWLTVAEVAAALEETA</sequence>
<dbReference type="GO" id="GO:0043190">
    <property type="term" value="C:ATP-binding cassette (ABC) transporter complex"/>
    <property type="evidence" value="ECO:0007669"/>
    <property type="project" value="TreeGrafter"/>
</dbReference>
<keyword evidence="4 7" id="KW-0067">ATP-binding</keyword>
<reference evidence="7 8" key="1">
    <citation type="submission" date="2018-10" db="EMBL/GenBank/DDBJ databases">
        <title>Sequencing the genomes of 1000 actinobacteria strains.</title>
        <authorList>
            <person name="Klenk H.-P."/>
        </authorList>
    </citation>
    <scope>NUCLEOTIDE SEQUENCE [LARGE SCALE GENOMIC DNA]</scope>
    <source>
        <strain evidence="7 8">DSM 44267</strain>
    </source>
</reference>
<evidence type="ECO:0000259" key="6">
    <source>
        <dbReference type="PROSITE" id="PS50893"/>
    </source>
</evidence>
<comment type="similarity">
    <text evidence="1">Belongs to the ABC transporter superfamily.</text>
</comment>
<dbReference type="SMART" id="SM00382">
    <property type="entry name" value="AAA"/>
    <property type="match status" value="2"/>
</dbReference>
<keyword evidence="3" id="KW-0547">Nucleotide-binding</keyword>
<keyword evidence="2" id="KW-0813">Transport</keyword>
<dbReference type="AlphaFoldDB" id="A0A495XW90"/>
<name>A0A495XW90_9MICO</name>
<feature type="compositionally biased region" description="Basic and acidic residues" evidence="5">
    <location>
        <begin position="279"/>
        <end position="288"/>
    </location>
</feature>
<feature type="domain" description="ABC transporter" evidence="6">
    <location>
        <begin position="2"/>
        <end position="242"/>
    </location>
</feature>
<evidence type="ECO:0000256" key="5">
    <source>
        <dbReference type="SAM" id="MobiDB-lite"/>
    </source>
</evidence>
<dbReference type="RefSeq" id="WP_121031851.1">
    <property type="nucleotide sequence ID" value="NZ_RBXT01000001.1"/>
</dbReference>
<dbReference type="SUPFAM" id="SSF52540">
    <property type="entry name" value="P-loop containing nucleoside triphosphate hydrolases"/>
    <property type="match status" value="2"/>
</dbReference>
<accession>A0A495XW90</accession>
<gene>
    <name evidence="7" type="ORF">DFJ68_1197</name>
</gene>
<dbReference type="InterPro" id="IPR003439">
    <property type="entry name" value="ABC_transporter-like_ATP-bd"/>
</dbReference>
<dbReference type="InterPro" id="IPR003593">
    <property type="entry name" value="AAA+_ATPase"/>
</dbReference>
<dbReference type="InterPro" id="IPR027417">
    <property type="entry name" value="P-loop_NTPase"/>
</dbReference>
<dbReference type="InterPro" id="IPR015856">
    <property type="entry name" value="ABC_transpr_CbiO/EcfA_su"/>
</dbReference>
<dbReference type="OrthoDB" id="501320at2"/>
<dbReference type="GO" id="GO:0016887">
    <property type="term" value="F:ATP hydrolysis activity"/>
    <property type="evidence" value="ECO:0007669"/>
    <property type="project" value="InterPro"/>
</dbReference>
<comment type="caution">
    <text evidence="7">The sequence shown here is derived from an EMBL/GenBank/DDBJ whole genome shotgun (WGS) entry which is preliminary data.</text>
</comment>
<feature type="domain" description="ABC transporter" evidence="6">
    <location>
        <begin position="304"/>
        <end position="534"/>
    </location>
</feature>
<evidence type="ECO:0000313" key="8">
    <source>
        <dbReference type="Proteomes" id="UP000278440"/>
    </source>
</evidence>
<organism evidence="7 8">
    <name type="scientific">Terracoccus luteus</name>
    <dbReference type="NCBI Taxonomy" id="53356"/>
    <lineage>
        <taxon>Bacteria</taxon>
        <taxon>Bacillati</taxon>
        <taxon>Actinomycetota</taxon>
        <taxon>Actinomycetes</taxon>
        <taxon>Micrococcales</taxon>
        <taxon>Intrasporangiaceae</taxon>
        <taxon>Terracoccus</taxon>
    </lineage>
</organism>
<dbReference type="Proteomes" id="UP000278440">
    <property type="component" value="Unassembled WGS sequence"/>
</dbReference>
<dbReference type="PROSITE" id="PS00211">
    <property type="entry name" value="ABC_TRANSPORTER_1"/>
    <property type="match status" value="1"/>
</dbReference>
<dbReference type="InterPro" id="IPR017871">
    <property type="entry name" value="ABC_transporter-like_CS"/>
</dbReference>
<feature type="region of interest" description="Disordered" evidence="5">
    <location>
        <begin position="272"/>
        <end position="293"/>
    </location>
</feature>
<dbReference type="GO" id="GO:0042626">
    <property type="term" value="F:ATPase-coupled transmembrane transporter activity"/>
    <property type="evidence" value="ECO:0007669"/>
    <property type="project" value="TreeGrafter"/>
</dbReference>
<dbReference type="EMBL" id="RBXT01000001">
    <property type="protein sequence ID" value="RKT77769.1"/>
    <property type="molecule type" value="Genomic_DNA"/>
</dbReference>
<evidence type="ECO:0000256" key="3">
    <source>
        <dbReference type="ARBA" id="ARBA00022741"/>
    </source>
</evidence>
<dbReference type="CDD" id="cd03225">
    <property type="entry name" value="ABC_cobalt_CbiO_domain1"/>
    <property type="match status" value="1"/>
</dbReference>